<proteinExistence type="predicted"/>
<feature type="compositionally biased region" description="Polar residues" evidence="1">
    <location>
        <begin position="182"/>
        <end position="195"/>
    </location>
</feature>
<dbReference type="Gene3D" id="3.40.30.10">
    <property type="entry name" value="Glutaredoxin"/>
    <property type="match status" value="1"/>
</dbReference>
<dbReference type="AlphaFoldDB" id="A0AAV2TAB0"/>
<feature type="region of interest" description="Disordered" evidence="1">
    <location>
        <begin position="253"/>
        <end position="405"/>
    </location>
</feature>
<name>A0AAV2TAB0_CALDB</name>
<feature type="compositionally biased region" description="Polar residues" evidence="1">
    <location>
        <begin position="793"/>
        <end position="811"/>
    </location>
</feature>
<evidence type="ECO:0000313" key="2">
    <source>
        <dbReference type="EMBL" id="CAL5133046.1"/>
    </source>
</evidence>
<sequence>MLGKRGQIGRSHSTVCTKSESFDDGGNLNQCNFASMITTQEDSNSEPRFSLYETLENMASDRFISRLHTNLDCRFAMPPTLSLEMRRPTYLLAPRKTAAPSHLRTTAEDVSLSGQETKWPNPLTNSSLAYITQRFCTNFFNRYCAPLGDQCTITAEYDTCKQSELSSRDPNTVEEAGENLRLPQSSPSKTVNSGPSSPICPVFFASSLVDTMKAAERPNGRPWPVILLYLHHEESPHTQRFLSLMFYEPHEEHAKPAPTEIEKGISIPKPSGVPPGRERTVAPPASLEKTKSARNISTKRSERNSTTESSGFAKSTKSKRSSLILFKRSSIPPPGCNTADGTPNKKSASQRGYRLFHTNHGKGRRNSHVSEKNTSESTNQSTSDFSTKPLLKSGQSPVIGFSESVNESRQSTKASYYRQQLSNQNSAIESEQHRNKMNLLSESTNATSIPINSEEDAKAFETPLASETFRTVLIERTSGVVPWDCTDAAGRAYLAQAFPGTRLVQWLKQWQKPTDYPSIIAIGRTAERDVVCSRLQAYQATRLKAVRWLNDVTLAHFYNYRKPNIPICPEYSERLFQSPPKSVTPPSETHAVSCIDPPETTVAPSGVSPEGSPRSTQTSQYPRSILTTVADGEIVDHVFTSCMNTRPNTGEKSRSSALRVSPEEIIYRVIKTPQLQTGPISELFELPVNRPSERFREHLRKVQYSFKQAIAALSKSTTPEALTRLGIALPSPVIPAKLGLYRSVSSSVLIEALCKVSSTESATSNVRSNKRSATAATESNTHRADLQKKPTRNHTVVLNSSRPGSMSSPQRSRPFHSVPKASEQRVDERLLRSSAASGPRNASPGAFHSVNARIRSAESQITELKVTSGWNFYEQFCKQFIVDFPSKPSFLLGSLGTAVLRCVDVLRQQQNAPLLIYLHDNQAPGTSHFVANILCSRRFNHKLLDSGISVWPLDVTKDGRPPLKYAHIQSCKQADSLEQSRSVQSFYRFQRKRTNEQSDVRCVVSGGIVTRDLKYSGRSNHNTGRPCSKQSQLSNRCSLPQRIQPPPTPTSPSNDTPTTDLSPNRDQVTGVKRSYLFVPNSINRGSIGAQQLLDYFSGHPAEETLKRIFMIPVLPSVINVSYKNKLFSVTHVLLPSSTTKEAVLWLSTVTKLYSRSRNR</sequence>
<evidence type="ECO:0000256" key="1">
    <source>
        <dbReference type="SAM" id="MobiDB-lite"/>
    </source>
</evidence>
<evidence type="ECO:0000313" key="3">
    <source>
        <dbReference type="Proteomes" id="UP001497525"/>
    </source>
</evidence>
<accession>A0AAV2TAB0</accession>
<feature type="region of interest" description="Disordered" evidence="1">
    <location>
        <begin position="1014"/>
        <end position="1066"/>
    </location>
</feature>
<feature type="region of interest" description="Disordered" evidence="1">
    <location>
        <begin position="162"/>
        <end position="195"/>
    </location>
</feature>
<feature type="compositionally biased region" description="Polar residues" evidence="1">
    <location>
        <begin position="1017"/>
        <end position="1038"/>
    </location>
</feature>
<feature type="compositionally biased region" description="Basic and acidic residues" evidence="1">
    <location>
        <begin position="822"/>
        <end position="831"/>
    </location>
</feature>
<comment type="caution">
    <text evidence="2">The sequence shown here is derived from an EMBL/GenBank/DDBJ whole genome shotgun (WGS) entry which is preliminary data.</text>
</comment>
<organism evidence="2 3">
    <name type="scientific">Calicophoron daubneyi</name>
    <name type="common">Rumen fluke</name>
    <name type="synonym">Paramphistomum daubneyi</name>
    <dbReference type="NCBI Taxonomy" id="300641"/>
    <lineage>
        <taxon>Eukaryota</taxon>
        <taxon>Metazoa</taxon>
        <taxon>Spiralia</taxon>
        <taxon>Lophotrochozoa</taxon>
        <taxon>Platyhelminthes</taxon>
        <taxon>Trematoda</taxon>
        <taxon>Digenea</taxon>
        <taxon>Plagiorchiida</taxon>
        <taxon>Pronocephalata</taxon>
        <taxon>Paramphistomoidea</taxon>
        <taxon>Paramphistomidae</taxon>
        <taxon>Calicophoron</taxon>
    </lineage>
</organism>
<dbReference type="EMBL" id="CAXLJL010000151">
    <property type="protein sequence ID" value="CAL5133046.1"/>
    <property type="molecule type" value="Genomic_DNA"/>
</dbReference>
<protein>
    <submittedName>
        <fullName evidence="2">Uncharacterized protein</fullName>
    </submittedName>
</protein>
<feature type="compositionally biased region" description="Polar residues" evidence="1">
    <location>
        <begin position="339"/>
        <end position="350"/>
    </location>
</feature>
<feature type="compositionally biased region" description="Polar residues" evidence="1">
    <location>
        <begin position="375"/>
        <end position="386"/>
    </location>
</feature>
<feature type="compositionally biased region" description="Polar residues" evidence="1">
    <location>
        <begin position="760"/>
        <end position="779"/>
    </location>
</feature>
<feature type="compositionally biased region" description="Basic and acidic residues" evidence="1">
    <location>
        <begin position="253"/>
        <end position="263"/>
    </location>
</feature>
<feature type="compositionally biased region" description="Low complexity" evidence="1">
    <location>
        <begin position="1051"/>
        <end position="1062"/>
    </location>
</feature>
<feature type="region of interest" description="Disordered" evidence="1">
    <location>
        <begin position="578"/>
        <end position="620"/>
    </location>
</feature>
<gene>
    <name evidence="2" type="ORF">CDAUBV1_LOCUS6333</name>
</gene>
<feature type="compositionally biased region" description="Basic residues" evidence="1">
    <location>
        <begin position="357"/>
        <end position="367"/>
    </location>
</feature>
<dbReference type="Proteomes" id="UP001497525">
    <property type="component" value="Unassembled WGS sequence"/>
</dbReference>
<feature type="region of interest" description="Disordered" evidence="1">
    <location>
        <begin position="760"/>
        <end position="847"/>
    </location>
</feature>
<feature type="compositionally biased region" description="Polar residues" evidence="1">
    <location>
        <begin position="306"/>
        <end position="315"/>
    </location>
</feature>
<reference evidence="2" key="1">
    <citation type="submission" date="2024-06" db="EMBL/GenBank/DDBJ databases">
        <authorList>
            <person name="Liu X."/>
            <person name="Lenzi L."/>
            <person name="Haldenby T S."/>
            <person name="Uol C."/>
        </authorList>
    </citation>
    <scope>NUCLEOTIDE SEQUENCE</scope>
</reference>